<sequence>MWGYEETKKYFIAGGGSNEDFKDHWKFLRNEDLKFKEGIIEKNLYMAGGSILYFISGRKYD</sequence>
<organism evidence="1 2">
    <name type="scientific">Fluviispira multicolorata</name>
    <dbReference type="NCBI Taxonomy" id="2654512"/>
    <lineage>
        <taxon>Bacteria</taxon>
        <taxon>Pseudomonadati</taxon>
        <taxon>Bdellovibrionota</taxon>
        <taxon>Oligoflexia</taxon>
        <taxon>Silvanigrellales</taxon>
        <taxon>Silvanigrellaceae</taxon>
        <taxon>Fluviispira</taxon>
    </lineage>
</organism>
<reference evidence="1 2" key="1">
    <citation type="submission" date="2019-10" db="EMBL/GenBank/DDBJ databases">
        <title>New genus of Silvanigrellaceae.</title>
        <authorList>
            <person name="Pitt A."/>
            <person name="Hahn M.W."/>
        </authorList>
    </citation>
    <scope>NUCLEOTIDE SEQUENCE [LARGE SCALE GENOMIC DNA]</scope>
    <source>
        <strain evidence="1 2">33A1-SZDP</strain>
    </source>
</reference>
<proteinExistence type="predicted"/>
<dbReference type="AlphaFoldDB" id="A0A833JFN7"/>
<keyword evidence="2" id="KW-1185">Reference proteome</keyword>
<name>A0A833JFN7_9BACT</name>
<evidence type="ECO:0000313" key="1">
    <source>
        <dbReference type="EMBL" id="KAB8031029.1"/>
    </source>
</evidence>
<comment type="caution">
    <text evidence="1">The sequence shown here is derived from an EMBL/GenBank/DDBJ whole genome shotgun (WGS) entry which is preliminary data.</text>
</comment>
<evidence type="ECO:0000313" key="2">
    <source>
        <dbReference type="Proteomes" id="UP000442694"/>
    </source>
</evidence>
<dbReference type="EMBL" id="WFLN01000006">
    <property type="protein sequence ID" value="KAB8031029.1"/>
    <property type="molecule type" value="Genomic_DNA"/>
</dbReference>
<protein>
    <submittedName>
        <fullName evidence="1">Uncharacterized protein</fullName>
    </submittedName>
</protein>
<accession>A0A833JFN7</accession>
<dbReference type="RefSeq" id="WP_152212955.1">
    <property type="nucleotide sequence ID" value="NZ_WFLN01000006.1"/>
</dbReference>
<dbReference type="Proteomes" id="UP000442694">
    <property type="component" value="Unassembled WGS sequence"/>
</dbReference>
<gene>
    <name evidence="1" type="ORF">GCL57_08660</name>
</gene>